<keyword evidence="2" id="KW-0805">Transcription regulation</keyword>
<reference evidence="8 9" key="1">
    <citation type="submission" date="2019-01" db="EMBL/GenBank/DDBJ databases">
        <title>Lactibacter flavus gen. nov., sp. nov., a novel bacterium of the family Propionibacteriaceae isolated from raw milk and dairy products.</title>
        <authorList>
            <person name="Huptas C."/>
            <person name="Wenning M."/>
            <person name="Breitenwieser F."/>
            <person name="Doll E."/>
            <person name="Von Neubeck M."/>
            <person name="Busse H.-J."/>
            <person name="Scherer S."/>
        </authorList>
    </citation>
    <scope>NUCLEOTIDE SEQUENCE [LARGE SCALE GENOMIC DNA]</scope>
    <source>
        <strain evidence="8 9">DSM 22130</strain>
    </source>
</reference>
<protein>
    <submittedName>
        <fullName evidence="8">Response regulator transcription factor</fullName>
    </submittedName>
</protein>
<organism evidence="8 9">
    <name type="scientific">Propioniciclava tarda</name>
    <dbReference type="NCBI Taxonomy" id="433330"/>
    <lineage>
        <taxon>Bacteria</taxon>
        <taxon>Bacillati</taxon>
        <taxon>Actinomycetota</taxon>
        <taxon>Actinomycetes</taxon>
        <taxon>Propionibacteriales</taxon>
        <taxon>Propionibacteriaceae</taxon>
        <taxon>Propioniciclava</taxon>
    </lineage>
</organism>
<name>A0A4Q9KMP8_PROTD</name>
<dbReference type="InterPro" id="IPR011006">
    <property type="entry name" value="CheY-like_superfamily"/>
</dbReference>
<dbReference type="PANTHER" id="PTHR43214">
    <property type="entry name" value="TWO-COMPONENT RESPONSE REGULATOR"/>
    <property type="match status" value="1"/>
</dbReference>
<dbReference type="Pfam" id="PF00196">
    <property type="entry name" value="GerE"/>
    <property type="match status" value="1"/>
</dbReference>
<feature type="modified residue" description="4-aspartylphosphate" evidence="5">
    <location>
        <position position="64"/>
    </location>
</feature>
<evidence type="ECO:0000256" key="1">
    <source>
        <dbReference type="ARBA" id="ARBA00022553"/>
    </source>
</evidence>
<dbReference type="OrthoDB" id="3680166at2"/>
<feature type="domain" description="Response regulatory" evidence="7">
    <location>
        <begin position="11"/>
        <end position="129"/>
    </location>
</feature>
<evidence type="ECO:0000313" key="9">
    <source>
        <dbReference type="Proteomes" id="UP000291933"/>
    </source>
</evidence>
<dbReference type="InterPro" id="IPR001789">
    <property type="entry name" value="Sig_transdc_resp-reg_receiver"/>
</dbReference>
<dbReference type="GO" id="GO:0006355">
    <property type="term" value="P:regulation of DNA-templated transcription"/>
    <property type="evidence" value="ECO:0007669"/>
    <property type="project" value="InterPro"/>
</dbReference>
<dbReference type="SMART" id="SM00421">
    <property type="entry name" value="HTH_LUXR"/>
    <property type="match status" value="1"/>
</dbReference>
<dbReference type="CDD" id="cd17535">
    <property type="entry name" value="REC_NarL-like"/>
    <property type="match status" value="1"/>
</dbReference>
<dbReference type="InterPro" id="IPR058245">
    <property type="entry name" value="NreC/VraR/RcsB-like_REC"/>
</dbReference>
<evidence type="ECO:0000256" key="2">
    <source>
        <dbReference type="ARBA" id="ARBA00023015"/>
    </source>
</evidence>
<dbReference type="PROSITE" id="PS50043">
    <property type="entry name" value="HTH_LUXR_2"/>
    <property type="match status" value="1"/>
</dbReference>
<dbReference type="Proteomes" id="UP000291933">
    <property type="component" value="Unassembled WGS sequence"/>
</dbReference>
<dbReference type="SUPFAM" id="SSF52172">
    <property type="entry name" value="CheY-like"/>
    <property type="match status" value="1"/>
</dbReference>
<keyword evidence="3" id="KW-0238">DNA-binding</keyword>
<dbReference type="InterPro" id="IPR039420">
    <property type="entry name" value="WalR-like"/>
</dbReference>
<dbReference type="EMBL" id="SDMR01000004">
    <property type="protein sequence ID" value="TBT95505.1"/>
    <property type="molecule type" value="Genomic_DNA"/>
</dbReference>
<evidence type="ECO:0000259" key="6">
    <source>
        <dbReference type="PROSITE" id="PS50043"/>
    </source>
</evidence>
<dbReference type="Pfam" id="PF00072">
    <property type="entry name" value="Response_reg"/>
    <property type="match status" value="1"/>
</dbReference>
<dbReference type="InterPro" id="IPR000792">
    <property type="entry name" value="Tscrpt_reg_LuxR_C"/>
</dbReference>
<dbReference type="SMART" id="SM00448">
    <property type="entry name" value="REC"/>
    <property type="match status" value="1"/>
</dbReference>
<dbReference type="PANTHER" id="PTHR43214:SF24">
    <property type="entry name" value="TRANSCRIPTIONAL REGULATORY PROTEIN NARL-RELATED"/>
    <property type="match status" value="1"/>
</dbReference>
<evidence type="ECO:0000256" key="5">
    <source>
        <dbReference type="PROSITE-ProRule" id="PRU00169"/>
    </source>
</evidence>
<dbReference type="PRINTS" id="PR00038">
    <property type="entry name" value="HTHLUXR"/>
</dbReference>
<dbReference type="Gene3D" id="3.40.50.2300">
    <property type="match status" value="1"/>
</dbReference>
<evidence type="ECO:0000256" key="3">
    <source>
        <dbReference type="ARBA" id="ARBA00023125"/>
    </source>
</evidence>
<dbReference type="GO" id="GO:0003677">
    <property type="term" value="F:DNA binding"/>
    <property type="evidence" value="ECO:0007669"/>
    <property type="project" value="UniProtKB-KW"/>
</dbReference>
<sequence length="228" mass="24113">MGNGAGNGPVRVIIVDDDAIVRSALGAYVGASPELTVVGAYSDGSEAVAAVSAPGFGVDVVLMDVRMPVMDGITATEQLRAGNPNVKVLLLTSFDEDDYMMNALKAGASGFLLKDASPKALVDAVLAVHNGTTVISPEPLGRLVRGKSAATHRQIPQPPRKVDLSGRELDILRELCHAHSNAEIAEKLYLSESTVKTHVSAIMSKLLVNSRLKAVVRAYEWGLVDRES</sequence>
<dbReference type="SUPFAM" id="SSF46894">
    <property type="entry name" value="C-terminal effector domain of the bipartite response regulators"/>
    <property type="match status" value="1"/>
</dbReference>
<evidence type="ECO:0000313" key="8">
    <source>
        <dbReference type="EMBL" id="TBT95505.1"/>
    </source>
</evidence>
<evidence type="ECO:0000259" key="7">
    <source>
        <dbReference type="PROSITE" id="PS50110"/>
    </source>
</evidence>
<dbReference type="InterPro" id="IPR016032">
    <property type="entry name" value="Sig_transdc_resp-reg_C-effctor"/>
</dbReference>
<dbReference type="GO" id="GO:0000160">
    <property type="term" value="P:phosphorelay signal transduction system"/>
    <property type="evidence" value="ECO:0007669"/>
    <property type="project" value="InterPro"/>
</dbReference>
<comment type="caution">
    <text evidence="8">The sequence shown here is derived from an EMBL/GenBank/DDBJ whole genome shotgun (WGS) entry which is preliminary data.</text>
</comment>
<proteinExistence type="predicted"/>
<feature type="domain" description="HTH luxR-type" evidence="6">
    <location>
        <begin position="157"/>
        <end position="222"/>
    </location>
</feature>
<keyword evidence="9" id="KW-1185">Reference proteome</keyword>
<keyword evidence="1 5" id="KW-0597">Phosphoprotein</keyword>
<gene>
    <name evidence="8" type="ORF">ET996_05260</name>
</gene>
<accession>A0A4Q9KMP8</accession>
<keyword evidence="4" id="KW-0804">Transcription</keyword>
<evidence type="ECO:0000256" key="4">
    <source>
        <dbReference type="ARBA" id="ARBA00023163"/>
    </source>
</evidence>
<dbReference type="PROSITE" id="PS50110">
    <property type="entry name" value="RESPONSE_REGULATORY"/>
    <property type="match status" value="1"/>
</dbReference>
<dbReference type="CDD" id="cd06170">
    <property type="entry name" value="LuxR_C_like"/>
    <property type="match status" value="1"/>
</dbReference>
<dbReference type="AlphaFoldDB" id="A0A4Q9KMP8"/>